<reference evidence="3" key="1">
    <citation type="submission" date="2021-01" db="EMBL/GenBank/DDBJ databases">
        <authorList>
            <person name="Corre E."/>
            <person name="Pelletier E."/>
            <person name="Niang G."/>
            <person name="Scheremetjew M."/>
            <person name="Finn R."/>
            <person name="Kale V."/>
            <person name="Holt S."/>
            <person name="Cochrane G."/>
            <person name="Meng A."/>
            <person name="Brown T."/>
            <person name="Cohen L."/>
        </authorList>
    </citation>
    <scope>NUCLEOTIDE SEQUENCE</scope>
    <source>
        <strain evidence="3">Grunow 1884</strain>
    </source>
</reference>
<evidence type="ECO:0000313" key="3">
    <source>
        <dbReference type="EMBL" id="CAD9333620.1"/>
    </source>
</evidence>
<dbReference type="PANTHER" id="PTHR32022:SF10">
    <property type="entry name" value="D-GLUTAMATE CYCLASE, MITOCHONDRIAL"/>
    <property type="match status" value="1"/>
</dbReference>
<protein>
    <recommendedName>
        <fullName evidence="2">D-glutamate cyclase-like C-terminal domain-containing protein</fullName>
    </recommendedName>
</protein>
<dbReference type="Gene3D" id="3.90.1640.20">
    <property type="entry name" value="TON_0340"/>
    <property type="match status" value="1"/>
</dbReference>
<dbReference type="InterPro" id="IPR025504">
    <property type="entry name" value="GLUCM_C"/>
</dbReference>
<feature type="transmembrane region" description="Helical" evidence="1">
    <location>
        <begin position="12"/>
        <end position="34"/>
    </location>
</feature>
<dbReference type="Pfam" id="PF14336">
    <property type="entry name" value="GLUCM-like_C"/>
    <property type="match status" value="1"/>
</dbReference>
<accession>A0A7S1ZAW2</accession>
<name>A0A7S1ZAW2_TRICV</name>
<gene>
    <name evidence="3" type="ORF">OSIN01602_LOCUS7202</name>
</gene>
<keyword evidence="1" id="KW-0472">Membrane</keyword>
<dbReference type="PANTHER" id="PTHR32022">
    <property type="entry name" value="D-GLUTAMATE CYCLASE, MITOCHONDRIAL"/>
    <property type="match status" value="1"/>
</dbReference>
<keyword evidence="1" id="KW-0812">Transmembrane</keyword>
<dbReference type="EMBL" id="HBGO01012923">
    <property type="protein sequence ID" value="CAD9333620.1"/>
    <property type="molecule type" value="Transcribed_RNA"/>
</dbReference>
<dbReference type="AlphaFoldDB" id="A0A7S1ZAW2"/>
<evidence type="ECO:0000259" key="2">
    <source>
        <dbReference type="Pfam" id="PF14336"/>
    </source>
</evidence>
<organism evidence="3">
    <name type="scientific">Trieres chinensis</name>
    <name type="common">Marine centric diatom</name>
    <name type="synonym">Odontella sinensis</name>
    <dbReference type="NCBI Taxonomy" id="1514140"/>
    <lineage>
        <taxon>Eukaryota</taxon>
        <taxon>Sar</taxon>
        <taxon>Stramenopiles</taxon>
        <taxon>Ochrophyta</taxon>
        <taxon>Bacillariophyta</taxon>
        <taxon>Mediophyceae</taxon>
        <taxon>Biddulphiophycidae</taxon>
        <taxon>Eupodiscales</taxon>
        <taxon>Parodontellaceae</taxon>
        <taxon>Trieres</taxon>
    </lineage>
</organism>
<evidence type="ECO:0000256" key="1">
    <source>
        <dbReference type="SAM" id="Phobius"/>
    </source>
</evidence>
<proteinExistence type="predicted"/>
<feature type="domain" description="D-glutamate cyclase-like C-terminal" evidence="2">
    <location>
        <begin position="52"/>
        <end position="365"/>
    </location>
</feature>
<keyword evidence="1" id="KW-1133">Transmembrane helix</keyword>
<sequence>MSDQGSGRSSAGGWSSLLTSIVFYLVFTMASASFQSDIGAVSESAFAVVSSIEAIISKDEGGRGMESLVVEGDLLQSAQLLSRLVPRRGDCLKAHVIILSGFPCCVDQDPPTETDGPPGALAIARAAIGLGYHATVVTDECNRSVFKAAMHNVGHWAESSLGLETFKTEEEMTLSDNDRLASLVEKCDLIIACERAGPAADGHCYTMRGIDMTERGLIAPLHRIVELGRGAEGIQFVAIGDGGNEMGMGKVLKAILTNPKIKNGDKIAAVTAADYLIAASVSNWGGYALAAAAAVVREDDIRNKRLPGPQRSLKDWVNRCVPSEEDEVSLLDRCVQAGCRDGVSGQKERTVDGMSLETSMKCLRSICSLALGSERDLA</sequence>